<dbReference type="PANTHER" id="PTHR11552:SF115">
    <property type="entry name" value="DEHYDROGENASE XPTC-RELATED"/>
    <property type="match status" value="1"/>
</dbReference>
<dbReference type="EMBL" id="ML996091">
    <property type="protein sequence ID" value="KAF2149478.1"/>
    <property type="molecule type" value="Genomic_DNA"/>
</dbReference>
<feature type="domain" description="Glucose-methanol-choline oxidoreductase N-terminal" evidence="3">
    <location>
        <begin position="313"/>
        <end position="327"/>
    </location>
</feature>
<gene>
    <name evidence="4" type="ORF">K461DRAFT_260966</name>
</gene>
<name>A0A9P4IZ79_9PEZI</name>
<dbReference type="InterPro" id="IPR012132">
    <property type="entry name" value="GMC_OxRdtase"/>
</dbReference>
<dbReference type="PANTHER" id="PTHR11552">
    <property type="entry name" value="GLUCOSE-METHANOL-CHOLINE GMC OXIDOREDUCTASE"/>
    <property type="match status" value="1"/>
</dbReference>
<dbReference type="SUPFAM" id="SSF54373">
    <property type="entry name" value="FAD-linked reductases, C-terminal domain"/>
    <property type="match status" value="1"/>
</dbReference>
<feature type="chain" id="PRO_5040302186" evidence="2">
    <location>
        <begin position="19"/>
        <end position="767"/>
    </location>
</feature>
<accession>A0A9P4IZ79</accession>
<evidence type="ECO:0000259" key="3">
    <source>
        <dbReference type="PROSITE" id="PS00624"/>
    </source>
</evidence>
<dbReference type="Gene3D" id="3.50.50.60">
    <property type="entry name" value="FAD/NAD(P)-binding domain"/>
    <property type="match status" value="1"/>
</dbReference>
<dbReference type="GO" id="GO:0044550">
    <property type="term" value="P:secondary metabolite biosynthetic process"/>
    <property type="evidence" value="ECO:0007669"/>
    <property type="project" value="TreeGrafter"/>
</dbReference>
<keyword evidence="5" id="KW-1185">Reference proteome</keyword>
<dbReference type="SUPFAM" id="SSF51905">
    <property type="entry name" value="FAD/NAD(P)-binding domain"/>
    <property type="match status" value="1"/>
</dbReference>
<dbReference type="InterPro" id="IPR007867">
    <property type="entry name" value="GMC_OxRtase_C"/>
</dbReference>
<dbReference type="Pfam" id="PF05199">
    <property type="entry name" value="GMC_oxred_C"/>
    <property type="match status" value="1"/>
</dbReference>
<dbReference type="AlphaFoldDB" id="A0A9P4IZ79"/>
<organism evidence="4 5">
    <name type="scientific">Myriangium duriaei CBS 260.36</name>
    <dbReference type="NCBI Taxonomy" id="1168546"/>
    <lineage>
        <taxon>Eukaryota</taxon>
        <taxon>Fungi</taxon>
        <taxon>Dikarya</taxon>
        <taxon>Ascomycota</taxon>
        <taxon>Pezizomycotina</taxon>
        <taxon>Dothideomycetes</taxon>
        <taxon>Dothideomycetidae</taxon>
        <taxon>Myriangiales</taxon>
        <taxon>Myriangiaceae</taxon>
        <taxon>Myriangium</taxon>
    </lineage>
</organism>
<dbReference type="PROSITE" id="PS00624">
    <property type="entry name" value="GMC_OXRED_2"/>
    <property type="match status" value="1"/>
</dbReference>
<evidence type="ECO:0000256" key="1">
    <source>
        <dbReference type="ARBA" id="ARBA00010790"/>
    </source>
</evidence>
<evidence type="ECO:0000256" key="2">
    <source>
        <dbReference type="SAM" id="SignalP"/>
    </source>
</evidence>
<feature type="signal peptide" evidence="2">
    <location>
        <begin position="1"/>
        <end position="18"/>
    </location>
</feature>
<sequence length="767" mass="82399">MRSAIGLSVLSLAATVLAGGLNVPLPPDNIFDYVVVGGGPAGLTIAQRLTEDPNINVLVLEAGLVDHYEDTIMIPYLQGTAGRLGPGGSCGGYNWCDNSLPQTSLDGKTRVIPQGRGLGGGTLINAYLVNRGDPADYDTWAALGSKGWDYNSLLPYFQKAETFTGESQQEVVQDFGMGVDASQHGTSGPQNNTFPRFFYQAGQVIKAAMNGMGIPSVADPAAPTTKGYMFLPQGISPWNQSRNDARRARFDTSINRPNLWVSTRQTVQRILFEGGCSAPGGNGARAVGVLSQPTPGSASWTAIAKREVILAAGAVRTPQVLELSGIGPQNILQNANVQTRVNLPGVGNNLQDHMLMHMSQAFNNQSYVYPNILNNQTIMNQARQQYYANRTGPWTFGPPDPNGFLSVPQFSTRAQGLASMAQGQSSGQYLADGLDASVIQGYNRQKSALIPALSDNSRGGIEFLQDNAGNTQISNQRPLSRGSSHIVNNDPFTYPALDFRYGSNPVDFELMYDALAWNNKLFNTPQLQILQPVQNDPPKNPSDQQMRDFLKRTLGTEYHPSGTAAMMPREDGGVVDANLLVYGTQNVRVVDASIHPIIPAAHLQTVVYGVAEKAADIIKAANAQPVTPNLPLNTAQCTASTKRMTRGVRSLLSRKEEQQAYPDHHIFSAARAKDLNDGPTVFDVADACDKDNQAGFFSVGYPNYNPESLMSWNTSASDRPASVGEPVGDALKWGEELLEGLLEGLGDALEGMLEDGIPGAITYGLHG</sequence>
<evidence type="ECO:0000313" key="4">
    <source>
        <dbReference type="EMBL" id="KAF2149478.1"/>
    </source>
</evidence>
<comment type="similarity">
    <text evidence="1">Belongs to the GMC oxidoreductase family.</text>
</comment>
<comment type="caution">
    <text evidence="4">The sequence shown here is derived from an EMBL/GenBank/DDBJ whole genome shotgun (WGS) entry which is preliminary data.</text>
</comment>
<dbReference type="InterPro" id="IPR036188">
    <property type="entry name" value="FAD/NAD-bd_sf"/>
</dbReference>
<dbReference type="GO" id="GO:0050660">
    <property type="term" value="F:flavin adenine dinucleotide binding"/>
    <property type="evidence" value="ECO:0007669"/>
    <property type="project" value="InterPro"/>
</dbReference>
<dbReference type="Gene3D" id="3.30.560.10">
    <property type="entry name" value="Glucose Oxidase, domain 3"/>
    <property type="match status" value="1"/>
</dbReference>
<keyword evidence="2" id="KW-0732">Signal</keyword>
<dbReference type="OrthoDB" id="269227at2759"/>
<proteinExistence type="inferred from homology"/>
<dbReference type="InterPro" id="IPR000172">
    <property type="entry name" value="GMC_OxRdtase_N"/>
</dbReference>
<protein>
    <submittedName>
        <fullName evidence="4">GMC oxidoreductase</fullName>
    </submittedName>
</protein>
<reference evidence="4" key="1">
    <citation type="journal article" date="2020" name="Stud. Mycol.">
        <title>101 Dothideomycetes genomes: a test case for predicting lifestyles and emergence of pathogens.</title>
        <authorList>
            <person name="Haridas S."/>
            <person name="Albert R."/>
            <person name="Binder M."/>
            <person name="Bloem J."/>
            <person name="Labutti K."/>
            <person name="Salamov A."/>
            <person name="Andreopoulos B."/>
            <person name="Baker S."/>
            <person name="Barry K."/>
            <person name="Bills G."/>
            <person name="Bluhm B."/>
            <person name="Cannon C."/>
            <person name="Castanera R."/>
            <person name="Culley D."/>
            <person name="Daum C."/>
            <person name="Ezra D."/>
            <person name="Gonzalez J."/>
            <person name="Henrissat B."/>
            <person name="Kuo A."/>
            <person name="Liang C."/>
            <person name="Lipzen A."/>
            <person name="Lutzoni F."/>
            <person name="Magnuson J."/>
            <person name="Mondo S."/>
            <person name="Nolan M."/>
            <person name="Ohm R."/>
            <person name="Pangilinan J."/>
            <person name="Park H.-J."/>
            <person name="Ramirez L."/>
            <person name="Alfaro M."/>
            <person name="Sun H."/>
            <person name="Tritt A."/>
            <person name="Yoshinaga Y."/>
            <person name="Zwiers L.-H."/>
            <person name="Turgeon B."/>
            <person name="Goodwin S."/>
            <person name="Spatafora J."/>
            <person name="Crous P."/>
            <person name="Grigoriev I."/>
        </authorList>
    </citation>
    <scope>NUCLEOTIDE SEQUENCE</scope>
    <source>
        <strain evidence="4">CBS 260.36</strain>
    </source>
</reference>
<dbReference type="GO" id="GO:0016614">
    <property type="term" value="F:oxidoreductase activity, acting on CH-OH group of donors"/>
    <property type="evidence" value="ECO:0007669"/>
    <property type="project" value="InterPro"/>
</dbReference>
<evidence type="ECO:0000313" key="5">
    <source>
        <dbReference type="Proteomes" id="UP000799439"/>
    </source>
</evidence>
<dbReference type="Pfam" id="PF00732">
    <property type="entry name" value="GMC_oxred_N"/>
    <property type="match status" value="1"/>
</dbReference>
<dbReference type="Proteomes" id="UP000799439">
    <property type="component" value="Unassembled WGS sequence"/>
</dbReference>